<reference evidence="2 3" key="1">
    <citation type="submission" date="2017-12" db="EMBL/GenBank/DDBJ databases">
        <title>Phylogenetic diversity of female urinary microbiome.</title>
        <authorList>
            <person name="Thomas-White K."/>
            <person name="Wolfe A.J."/>
        </authorList>
    </citation>
    <scope>NUCLEOTIDE SEQUENCE [LARGE SCALE GENOMIC DNA]</scope>
    <source>
        <strain evidence="2 3">UMB0777</strain>
    </source>
</reference>
<proteinExistence type="predicted"/>
<dbReference type="EMBL" id="PKJC01000026">
    <property type="protein sequence ID" value="PKZ63352.1"/>
    <property type="molecule type" value="Genomic_DNA"/>
</dbReference>
<evidence type="ECO:0000256" key="1">
    <source>
        <dbReference type="SAM" id="MobiDB-lite"/>
    </source>
</evidence>
<name>A0A2I1R2L1_9ACTN</name>
<comment type="caution">
    <text evidence="2">The sequence shown here is derived from an EMBL/GenBank/DDBJ whole genome shotgun (WGS) entry which is preliminary data.</text>
</comment>
<dbReference type="STRING" id="2055.BCM27_19640"/>
<protein>
    <submittedName>
        <fullName evidence="2">Uncharacterized protein</fullName>
    </submittedName>
</protein>
<evidence type="ECO:0000313" key="3">
    <source>
        <dbReference type="Proteomes" id="UP000234662"/>
    </source>
</evidence>
<accession>A0A2I1R2L1</accession>
<evidence type="ECO:0000313" key="2">
    <source>
        <dbReference type="EMBL" id="PKZ63352.1"/>
    </source>
</evidence>
<organism evidence="2 3">
    <name type="scientific">Gordonia terrae</name>
    <dbReference type="NCBI Taxonomy" id="2055"/>
    <lineage>
        <taxon>Bacteria</taxon>
        <taxon>Bacillati</taxon>
        <taxon>Actinomycetota</taxon>
        <taxon>Actinomycetes</taxon>
        <taxon>Mycobacteriales</taxon>
        <taxon>Gordoniaceae</taxon>
        <taxon>Gordonia</taxon>
    </lineage>
</organism>
<dbReference type="Proteomes" id="UP000234662">
    <property type="component" value="Unassembled WGS sequence"/>
</dbReference>
<sequence>MGHIIGVTHSRSEREGMGMSSVLAAAPAGIGLSEAPFSYGVAMPETEDGALVGRICRSGGLYFDLMEITTIMHRTPGGGRLSEPAENELPVTSRRR</sequence>
<gene>
    <name evidence="2" type="ORF">CYJ73_22150</name>
</gene>
<dbReference type="AlphaFoldDB" id="A0A2I1R2L1"/>
<feature type="region of interest" description="Disordered" evidence="1">
    <location>
        <begin position="73"/>
        <end position="96"/>
    </location>
</feature>